<dbReference type="Proteomes" id="UP000233556">
    <property type="component" value="Unassembled WGS sequence"/>
</dbReference>
<accession>A0A2I0TPH4</accession>
<name>A0A2I0TPH4_LIMLA</name>
<reference evidence="2" key="1">
    <citation type="submission" date="2017-11" db="EMBL/GenBank/DDBJ databases">
        <authorList>
            <person name="Lima N.C."/>
            <person name="Parody-Merino A.M."/>
            <person name="Battley P.F."/>
            <person name="Fidler A.E."/>
            <person name="Prosdocimi F."/>
        </authorList>
    </citation>
    <scope>NUCLEOTIDE SEQUENCE [LARGE SCALE GENOMIC DNA]</scope>
</reference>
<proteinExistence type="predicted"/>
<dbReference type="EMBL" id="KZ508104">
    <property type="protein sequence ID" value="PKU35680.1"/>
    <property type="molecule type" value="Genomic_DNA"/>
</dbReference>
<evidence type="ECO:0000313" key="1">
    <source>
        <dbReference type="EMBL" id="PKU35680.1"/>
    </source>
</evidence>
<sequence>MLVWTHHPRMDKHPHGTVCAALPEARDHSRDRCLSQRRRECYFIFDFGVAIMCWQAADRVTGVGNSVVSPAMKADRVCHCQEDNGVGLESPGGQIDLCKSSAFVRALGDGGQKEVN</sequence>
<protein>
    <submittedName>
        <fullName evidence="1">Uncharacterized protein</fullName>
    </submittedName>
</protein>
<evidence type="ECO:0000313" key="2">
    <source>
        <dbReference type="Proteomes" id="UP000233556"/>
    </source>
</evidence>
<keyword evidence="2" id="KW-1185">Reference proteome</keyword>
<gene>
    <name evidence="1" type="ORF">llap_14016</name>
</gene>
<dbReference type="AlphaFoldDB" id="A0A2I0TPH4"/>
<organism evidence="1 2">
    <name type="scientific">Limosa lapponica baueri</name>
    <dbReference type="NCBI Taxonomy" id="1758121"/>
    <lineage>
        <taxon>Eukaryota</taxon>
        <taxon>Metazoa</taxon>
        <taxon>Chordata</taxon>
        <taxon>Craniata</taxon>
        <taxon>Vertebrata</taxon>
        <taxon>Euteleostomi</taxon>
        <taxon>Archelosauria</taxon>
        <taxon>Archosauria</taxon>
        <taxon>Dinosauria</taxon>
        <taxon>Saurischia</taxon>
        <taxon>Theropoda</taxon>
        <taxon>Coelurosauria</taxon>
        <taxon>Aves</taxon>
        <taxon>Neognathae</taxon>
        <taxon>Neoaves</taxon>
        <taxon>Charadriiformes</taxon>
        <taxon>Scolopacidae</taxon>
        <taxon>Limosa</taxon>
    </lineage>
</organism>
<reference evidence="2" key="2">
    <citation type="submission" date="2017-12" db="EMBL/GenBank/DDBJ databases">
        <title>Genome sequence of the Bar-tailed Godwit (Limosa lapponica baueri).</title>
        <authorList>
            <person name="Lima N.C.B."/>
            <person name="Parody-Merino A.M."/>
            <person name="Battley P.F."/>
            <person name="Fidler A.E."/>
            <person name="Prosdocimi F."/>
        </authorList>
    </citation>
    <scope>NUCLEOTIDE SEQUENCE [LARGE SCALE GENOMIC DNA]</scope>
</reference>